<gene>
    <name evidence="3" type="ORF">SNAT2548_LOCUS10633</name>
</gene>
<keyword evidence="4" id="KW-1185">Reference proteome</keyword>
<evidence type="ECO:0000313" key="4">
    <source>
        <dbReference type="Proteomes" id="UP000604046"/>
    </source>
</evidence>
<accession>A0A812LCN0</accession>
<evidence type="ECO:0000313" key="3">
    <source>
        <dbReference type="EMBL" id="CAE7239514.1"/>
    </source>
</evidence>
<dbReference type="Gene3D" id="3.30.420.10">
    <property type="entry name" value="Ribonuclease H-like superfamily/Ribonuclease H"/>
    <property type="match status" value="1"/>
</dbReference>
<protein>
    <recommendedName>
        <fullName evidence="2">RNase H type-1 domain-containing protein</fullName>
    </recommendedName>
</protein>
<dbReference type="OrthoDB" id="423732at2759"/>
<comment type="caution">
    <text evidence="3">The sequence shown here is derived from an EMBL/GenBank/DDBJ whole genome shotgun (WGS) entry which is preliminary data.</text>
</comment>
<dbReference type="PROSITE" id="PS50879">
    <property type="entry name" value="RNASE_H_1"/>
    <property type="match status" value="1"/>
</dbReference>
<dbReference type="Pfam" id="PF00075">
    <property type="entry name" value="RNase_H"/>
    <property type="match status" value="1"/>
</dbReference>
<evidence type="ECO:0000256" key="1">
    <source>
        <dbReference type="SAM" id="MobiDB-lite"/>
    </source>
</evidence>
<reference evidence="3" key="1">
    <citation type="submission" date="2021-02" db="EMBL/GenBank/DDBJ databases">
        <authorList>
            <person name="Dougan E. K."/>
            <person name="Rhodes N."/>
            <person name="Thang M."/>
            <person name="Chan C."/>
        </authorList>
    </citation>
    <scope>NUCLEOTIDE SEQUENCE</scope>
</reference>
<dbReference type="InterPro" id="IPR002156">
    <property type="entry name" value="RNaseH_domain"/>
</dbReference>
<dbReference type="InterPro" id="IPR036397">
    <property type="entry name" value="RNaseH_sf"/>
</dbReference>
<proteinExistence type="predicted"/>
<feature type="region of interest" description="Disordered" evidence="1">
    <location>
        <begin position="123"/>
        <end position="154"/>
    </location>
</feature>
<evidence type="ECO:0000259" key="2">
    <source>
        <dbReference type="PROSITE" id="PS50879"/>
    </source>
</evidence>
<dbReference type="SUPFAM" id="SSF56219">
    <property type="entry name" value="DNase I-like"/>
    <property type="match status" value="1"/>
</dbReference>
<feature type="region of interest" description="Disordered" evidence="1">
    <location>
        <begin position="572"/>
        <end position="595"/>
    </location>
</feature>
<dbReference type="Proteomes" id="UP000604046">
    <property type="component" value="Unassembled WGS sequence"/>
</dbReference>
<name>A0A812LCN0_9DINO</name>
<dbReference type="Gene3D" id="3.60.10.10">
    <property type="entry name" value="Endonuclease/exonuclease/phosphatase"/>
    <property type="match status" value="1"/>
</dbReference>
<dbReference type="SUPFAM" id="SSF53098">
    <property type="entry name" value="Ribonuclease H-like"/>
    <property type="match status" value="1"/>
</dbReference>
<sequence>MAFEHACDTAAWVLAAFVASLDRDGHVRQPVLLAGALHGAGAHPLLVQGLAATLRQKGVPAEAASDRAQSAICQLGAAAVQKAMTSAQPWKQLKALANQAKPVFQWILPSELQVHIEARLASGDGPSHRRAQRKVRSVSGPLAPSSKEVQAPRPDQVEVPDGVFIQAKGGEALCALSLLEVGPQAEGVVLVTPAEALPYLALSSPVSKRALALLVLGDICVSGATAPVSQVRFQAQCVETSEPMLLTATMIQIGDVWVAKAVPTQVAPLDVVDSTLVRVACFKDQWPGVWRELIQAPVRAILSQCPQLRTCRALDCACPSWHGLSGPGEPEALLEVFGRQFLNENYKGASPSEAFVFNAILRIPSQLVAPLQAASGQAGLYYEPRGADLRAPSLQWTVVWLPRHSHAEALVKKQAHTEVVGLARVGERYGLRCLAAQARELHSKVRPDAEYIPREGAVTYHVGPWPFGSQRHTLAKTFRAISWPAIPQQPLPAGGQGAGIWWVVQASERPDRSVIPTAQGEILIVEQKARVVEAPRVPTVVASKSALRRLSESRVEADPLDVSDPWQQYLDGKASGQSQALRGESSGSSGPRAQGVTQAEFQQLARRLEESVGTQVATQVSQAHRSFDGRLAGVEEKVGSLHQRVDAQEQGLQQVIQNMFAAQTQRIEELLGAKRARCREHSADAVVGGTLFGLLSFSLFIGVRRAIQDLSGNQAPFTFLPGAPAPLRTGSQTSGGYTGVGFASSYPVRASPTGWHQDVWNTARVQLASFYVAPFWVQGAVVYGCPADQAKTHVLLDAVTERLVLNSRGPRFVVGDMNLLPQQLEAAHPEWCQHGFREIQAVAAARWGWQVQSTCKHATQKDHLWVSPELASMLCEAQVQHDVFADHAVLVGTFLGGQAMLSRFCWRMPQPALEPKAKVQPLSTQPAVPLDTSRPSQAYSSLWRQYEDRWSDDRSARQIEPLTEAQRGRAATLDTKLVRTAPVPMTKGRHGEAEVTFFGGDWWFGRWFKQLRRLQAYMQVACSAARSEGRAEAQANRWRAVRRAAGFKPSFAERWLCRKVRMAGDPDRMPVNPPGAQCAQQIFQTFEACFRDLESQLKKHTRKLAQQRRVDNPSLIFRDMKPDQADVLLGDLPQIFQAFAKEWIQRWIRPDHLEAHRWDGLLASFPLPQGRPMVLPPISEETWRAAARAKRSSAAIGPDGVSREDLLRLPSDLVQGMLAIYQALAYLRGVVPDTLYGNMPGRAAATIWWQLQAEVERAQAQGYVLAGAALDLQKAFNTLPRVPVLALAELVGLPAGLVRGWSGALTGVQRRFKVRGSVGPALLANAGFPEGDAMSVVAMALVDLALHHHIAALPLSKVISFVDDWQHLTRHPAVIPEAVQATKAFAQSWDIALDESKTKVWATTAEARKALRNQGFQTTLDARDLGGHLSFSKRVSVYTITTRIKSMQPLWPRLQLSPAPFEQKLRALSVAAWPRALHGISVVLLGDGHFDGLRSAAVRGLGAKRPGLNPAVLLGLTVYPVADPAFFALLSTFRDLRTHGSPATVGQLADPIAVGALPVGTGPVSVWLGRCNAVGLAWRPEVQMLEDSLGAFDPWATSMQEVELRLVRAWQGSIASRVQHRRGFAGLRQADPVLTRKLTAQWPAEDRALIRITLTGAFFTEDALHHIGGGDSPLCPFCDQRDGVEHRVWRCTAFNRERQQALRGSTFTFEDLPPCQSMHGWCMQPRELDVLQQELLGIPCLLCDFQVPHSAEDQIDLFTDGSCLLPREHHLRLAAWAVTVAAPVGEPAVILAAGPVPGLAQTAYRGELSAVLSALKYAQASGRRVRLWSDCLGVVRGVRGLVEGSVRLVRPTARNADLWLQVRDILWEYPDRFGGIFKVPAHEALGEDATFFEEWIRHNNDQVDGAAKQANRARPQRFWDIWDEVRRDVAYQQHVGSIVLGLHRAIGRASCRAKRKQREPADVELQVVPPVPDERSLTCPVVPERDLATVFAKFGRPYVMVLSNWLRLVTGAGGVVAARPRWVSLAQLYLAFRRATGMEIPFYRQSSKAWYSTAPGPEEMLREVPLGRRATWFLTQVKAVVKAAGGNWYTQETRPSSAILQCRLLSVYMRFPAEQLEAVESLLAARLGRECQRHDRRWAALTSL</sequence>
<dbReference type="EMBL" id="CAJNDS010000890">
    <property type="protein sequence ID" value="CAE7239514.1"/>
    <property type="molecule type" value="Genomic_DNA"/>
</dbReference>
<organism evidence="3 4">
    <name type="scientific">Symbiodinium natans</name>
    <dbReference type="NCBI Taxonomy" id="878477"/>
    <lineage>
        <taxon>Eukaryota</taxon>
        <taxon>Sar</taxon>
        <taxon>Alveolata</taxon>
        <taxon>Dinophyceae</taxon>
        <taxon>Suessiales</taxon>
        <taxon>Symbiodiniaceae</taxon>
        <taxon>Symbiodinium</taxon>
    </lineage>
</organism>
<dbReference type="GO" id="GO:0003676">
    <property type="term" value="F:nucleic acid binding"/>
    <property type="evidence" value="ECO:0007669"/>
    <property type="project" value="InterPro"/>
</dbReference>
<feature type="compositionally biased region" description="Polar residues" evidence="1">
    <location>
        <begin position="575"/>
        <end position="595"/>
    </location>
</feature>
<dbReference type="InterPro" id="IPR012337">
    <property type="entry name" value="RNaseH-like_sf"/>
</dbReference>
<dbReference type="GO" id="GO:0004523">
    <property type="term" value="F:RNA-DNA hybrid ribonuclease activity"/>
    <property type="evidence" value="ECO:0007669"/>
    <property type="project" value="InterPro"/>
</dbReference>
<feature type="domain" description="RNase H type-1" evidence="2">
    <location>
        <begin position="1751"/>
        <end position="1912"/>
    </location>
</feature>
<dbReference type="InterPro" id="IPR036691">
    <property type="entry name" value="Endo/exonu/phosph_ase_sf"/>
</dbReference>